<organism evidence="1">
    <name type="scientific">Planktothricoides sp. SpSt-374</name>
    <dbReference type="NCBI Taxonomy" id="2282167"/>
    <lineage>
        <taxon>Bacteria</taxon>
        <taxon>Bacillati</taxon>
        <taxon>Cyanobacteriota</taxon>
        <taxon>Cyanophyceae</taxon>
        <taxon>Oscillatoriophycideae</taxon>
        <taxon>Oscillatoriales</taxon>
        <taxon>Oscillatoriaceae</taxon>
        <taxon>Planktothricoides</taxon>
    </lineage>
</organism>
<reference evidence="1" key="1">
    <citation type="journal article" date="2020" name="mSystems">
        <title>Genome- and Community-Level Interaction Insights into Carbon Utilization and Element Cycling Functions of Hydrothermarchaeota in Hydrothermal Sediment.</title>
        <authorList>
            <person name="Zhou Z."/>
            <person name="Liu Y."/>
            <person name="Xu W."/>
            <person name="Pan J."/>
            <person name="Luo Z.H."/>
            <person name="Li M."/>
        </authorList>
    </citation>
    <scope>NUCLEOTIDE SEQUENCE [LARGE SCALE GENOMIC DNA]</scope>
    <source>
        <strain evidence="1">SpSt-374</strain>
    </source>
</reference>
<protein>
    <submittedName>
        <fullName evidence="1">Uncharacterized protein</fullName>
    </submittedName>
</protein>
<dbReference type="AlphaFoldDB" id="A0A7C3ZMF9"/>
<accession>A0A7C3ZMF9</accession>
<gene>
    <name evidence="1" type="ORF">ENR15_12235</name>
</gene>
<proteinExistence type="predicted"/>
<sequence>MEVESELTSEEKQILALADRQLIERAAEFYRELLHFFDLGARRQSQKIPPQRWWWYLDVIAYLPDSAIGSRTLVKSP</sequence>
<evidence type="ECO:0000313" key="1">
    <source>
        <dbReference type="EMBL" id="HGG01384.1"/>
    </source>
</evidence>
<name>A0A7C3ZMF9_9CYAN</name>
<comment type="caution">
    <text evidence="1">The sequence shown here is derived from an EMBL/GenBank/DDBJ whole genome shotgun (WGS) entry which is preliminary data.</text>
</comment>
<dbReference type="EMBL" id="DSPX01000124">
    <property type="protein sequence ID" value="HGG01384.1"/>
    <property type="molecule type" value="Genomic_DNA"/>
</dbReference>